<dbReference type="InterPro" id="IPR050463">
    <property type="entry name" value="Gfo/Idh/MocA_oxidrdct_glycsds"/>
</dbReference>
<gene>
    <name evidence="3" type="ORF">F4148_01045</name>
</gene>
<feature type="domain" description="Gfo/Idh/MocA-like oxidoreductase N-terminal" evidence="2">
    <location>
        <begin position="8"/>
        <end position="129"/>
    </location>
</feature>
<organism evidence="3">
    <name type="scientific">Caldilineaceae bacterium SB0675_bin_29</name>
    <dbReference type="NCBI Taxonomy" id="2605266"/>
    <lineage>
        <taxon>Bacteria</taxon>
        <taxon>Bacillati</taxon>
        <taxon>Chloroflexota</taxon>
        <taxon>Caldilineae</taxon>
        <taxon>Caldilineales</taxon>
        <taxon>Caldilineaceae</taxon>
    </lineage>
</organism>
<proteinExistence type="predicted"/>
<name>A0A6B1FUX0_9CHLR</name>
<dbReference type="Gene3D" id="3.40.50.720">
    <property type="entry name" value="NAD(P)-binding Rossmann-like Domain"/>
    <property type="match status" value="1"/>
</dbReference>
<evidence type="ECO:0000256" key="1">
    <source>
        <dbReference type="ARBA" id="ARBA00023002"/>
    </source>
</evidence>
<evidence type="ECO:0000313" key="3">
    <source>
        <dbReference type="EMBL" id="MYH60399.1"/>
    </source>
</evidence>
<dbReference type="Gene3D" id="3.30.360.10">
    <property type="entry name" value="Dihydrodipicolinate Reductase, domain 2"/>
    <property type="match status" value="1"/>
</dbReference>
<evidence type="ECO:0000259" key="2">
    <source>
        <dbReference type="Pfam" id="PF01408"/>
    </source>
</evidence>
<dbReference type="PANTHER" id="PTHR43818">
    <property type="entry name" value="BCDNA.GH03377"/>
    <property type="match status" value="1"/>
</dbReference>
<protein>
    <submittedName>
        <fullName evidence="3">Gfo/Idh/MocA family oxidoreductase</fullName>
    </submittedName>
</protein>
<keyword evidence="1" id="KW-0560">Oxidoreductase</keyword>
<comment type="caution">
    <text evidence="3">The sequence shown here is derived from an EMBL/GenBank/DDBJ whole genome shotgun (WGS) entry which is preliminary data.</text>
</comment>
<dbReference type="EMBL" id="VYDA01000035">
    <property type="protein sequence ID" value="MYH60399.1"/>
    <property type="molecule type" value="Genomic_DNA"/>
</dbReference>
<dbReference type="GO" id="GO:0000166">
    <property type="term" value="F:nucleotide binding"/>
    <property type="evidence" value="ECO:0007669"/>
    <property type="project" value="InterPro"/>
</dbReference>
<accession>A0A6B1FUX0</accession>
<dbReference type="Pfam" id="PF01408">
    <property type="entry name" value="GFO_IDH_MocA"/>
    <property type="match status" value="1"/>
</dbReference>
<dbReference type="InterPro" id="IPR036291">
    <property type="entry name" value="NAD(P)-bd_dom_sf"/>
</dbReference>
<dbReference type="InterPro" id="IPR000683">
    <property type="entry name" value="Gfo/Idh/MocA-like_OxRdtase_N"/>
</dbReference>
<dbReference type="AlphaFoldDB" id="A0A6B1FUX0"/>
<sequence length="368" mass="40852">MGGTMAYKVAIIGHTGRGNYGHYVDEAFVGVEGAEIVALADPDDTGRQQAIERTGAAKGYADYREMLAEERPDITVIATREIGDHYELAMAAAAADTHIYIEKPIAASPAQVDEMVAACERNGKLLIVACPWRGHPPIQRVAIPLIKGGKIGEPRLARIHGMNGHEGGNQLFLDLYPHFFDFLWQVWGQPLWCHAHITQDGRDATPDDLMQGAEGMGLVAGNGIRAYYVFNDGFAADFESYEGDHKERPYRIDIHGTTGTLSLPGPMSNQPDIYYHPLVSPGLFNDDRWEVIPSEPPPDDYKWVKAHHRMARSMLDMLDGREPEFPLLDGRTARRHLEWAMAAHASHIAGARVALPFTDPHNPFDSWR</sequence>
<reference evidence="3" key="1">
    <citation type="submission" date="2019-09" db="EMBL/GenBank/DDBJ databases">
        <title>Characterisation of the sponge microbiome using genome-centric metagenomics.</title>
        <authorList>
            <person name="Engelberts J.P."/>
            <person name="Robbins S.J."/>
            <person name="De Goeij J.M."/>
            <person name="Aranda M."/>
            <person name="Bell S.C."/>
            <person name="Webster N.S."/>
        </authorList>
    </citation>
    <scope>NUCLEOTIDE SEQUENCE</scope>
    <source>
        <strain evidence="3">SB0675_bin_29</strain>
    </source>
</reference>
<dbReference type="PANTHER" id="PTHR43818:SF11">
    <property type="entry name" value="BCDNA.GH03377"/>
    <property type="match status" value="1"/>
</dbReference>
<dbReference type="GO" id="GO:0016491">
    <property type="term" value="F:oxidoreductase activity"/>
    <property type="evidence" value="ECO:0007669"/>
    <property type="project" value="UniProtKB-KW"/>
</dbReference>
<dbReference type="SUPFAM" id="SSF55347">
    <property type="entry name" value="Glyceraldehyde-3-phosphate dehydrogenase-like, C-terminal domain"/>
    <property type="match status" value="1"/>
</dbReference>
<dbReference type="SUPFAM" id="SSF51735">
    <property type="entry name" value="NAD(P)-binding Rossmann-fold domains"/>
    <property type="match status" value="1"/>
</dbReference>